<protein>
    <submittedName>
        <fullName evidence="1">Uncharacterized protein</fullName>
    </submittedName>
</protein>
<organism evidence="1">
    <name type="scientific">Timema bartmani</name>
    <dbReference type="NCBI Taxonomy" id="61472"/>
    <lineage>
        <taxon>Eukaryota</taxon>
        <taxon>Metazoa</taxon>
        <taxon>Ecdysozoa</taxon>
        <taxon>Arthropoda</taxon>
        <taxon>Hexapoda</taxon>
        <taxon>Insecta</taxon>
        <taxon>Pterygota</taxon>
        <taxon>Neoptera</taxon>
        <taxon>Polyneoptera</taxon>
        <taxon>Phasmatodea</taxon>
        <taxon>Timematodea</taxon>
        <taxon>Timematoidea</taxon>
        <taxon>Timematidae</taxon>
        <taxon>Timema</taxon>
    </lineage>
</organism>
<dbReference type="EMBL" id="OD564310">
    <property type="protein sequence ID" value="CAD7437730.1"/>
    <property type="molecule type" value="Genomic_DNA"/>
</dbReference>
<accession>A0A7R9EP61</accession>
<gene>
    <name evidence="1" type="ORF">TBIB3V08_LOCUS335</name>
</gene>
<reference evidence="1" key="1">
    <citation type="submission" date="2020-11" db="EMBL/GenBank/DDBJ databases">
        <authorList>
            <person name="Tran Van P."/>
        </authorList>
    </citation>
    <scope>NUCLEOTIDE SEQUENCE</scope>
</reference>
<dbReference type="AlphaFoldDB" id="A0A7R9EP61"/>
<sequence>MADSEGGSEQDDVSFLRTYLLKLYSCTHESEFGPIPEPLINRIILEVRWIKPGTSGTVSREFDHFTLDNTSALAQSMALLPTDKKVPGSIASGTDSITPTSVAPWYNALLSQ</sequence>
<evidence type="ECO:0000313" key="1">
    <source>
        <dbReference type="EMBL" id="CAD7437730.1"/>
    </source>
</evidence>
<proteinExistence type="predicted"/>
<name>A0A7R9EP61_9NEOP</name>